<proteinExistence type="predicted"/>
<evidence type="ECO:0000313" key="2">
    <source>
        <dbReference type="Proteomes" id="UP000298416"/>
    </source>
</evidence>
<keyword evidence="2" id="KW-1185">Reference proteome</keyword>
<gene>
    <name evidence="1" type="ORF">SASPL_139299</name>
</gene>
<dbReference type="InterPro" id="IPR053273">
    <property type="entry name" value="CST_Regulator"/>
</dbReference>
<comment type="caution">
    <text evidence="1">The sequence shown here is derived from an EMBL/GenBank/DDBJ whole genome shotgun (WGS) entry which is preliminary data.</text>
</comment>
<dbReference type="PANTHER" id="PTHR34659:SF1">
    <property type="entry name" value="PROTEIN EGT2"/>
    <property type="match status" value="1"/>
</dbReference>
<protein>
    <submittedName>
        <fullName evidence="1">Uncharacterized protein</fullName>
    </submittedName>
</protein>
<accession>A0A8X8WNS2</accession>
<organism evidence="1">
    <name type="scientific">Salvia splendens</name>
    <name type="common">Scarlet sage</name>
    <dbReference type="NCBI Taxonomy" id="180675"/>
    <lineage>
        <taxon>Eukaryota</taxon>
        <taxon>Viridiplantae</taxon>
        <taxon>Streptophyta</taxon>
        <taxon>Embryophyta</taxon>
        <taxon>Tracheophyta</taxon>
        <taxon>Spermatophyta</taxon>
        <taxon>Magnoliopsida</taxon>
        <taxon>eudicotyledons</taxon>
        <taxon>Gunneridae</taxon>
        <taxon>Pentapetalae</taxon>
        <taxon>asterids</taxon>
        <taxon>lamiids</taxon>
        <taxon>Lamiales</taxon>
        <taxon>Lamiaceae</taxon>
        <taxon>Nepetoideae</taxon>
        <taxon>Mentheae</taxon>
        <taxon>Salviinae</taxon>
        <taxon>Salvia</taxon>
        <taxon>Salvia subgen. Calosphace</taxon>
        <taxon>core Calosphace</taxon>
    </lineage>
</organism>
<dbReference type="AlphaFoldDB" id="A0A8X8WNS2"/>
<dbReference type="Proteomes" id="UP000298416">
    <property type="component" value="Unassembled WGS sequence"/>
</dbReference>
<dbReference type="GO" id="GO:0005776">
    <property type="term" value="C:autophagosome"/>
    <property type="evidence" value="ECO:0007669"/>
    <property type="project" value="TreeGrafter"/>
</dbReference>
<dbReference type="GO" id="GO:0061908">
    <property type="term" value="C:phagophore"/>
    <property type="evidence" value="ECO:0007669"/>
    <property type="project" value="TreeGrafter"/>
</dbReference>
<sequence>MYKILQDSTALRISPKRVGDDLPWIWLQVQSSFNLFALYYRFMVEPGNIVPMEFKSNRWAGNIFDQLEQVFRTDMDELVNKDTLKFFENKVQSVGTSVKRLYSDVVQDIFPLSGEASEPEQQLAAGEQVDVQDGVSISSTRATSTWADEMQLANNHVSDYDKVRNSQLADVLEAQNMREQENGMVPDSEDSITAEKNVTTDLKPVTANSSIDGDIFSSEFDEDVFPSLAFSAHEEERRDLNQQKGDVVFSDNTIPPFDSPTAAWLCKSKSVEDQYLDLNGCLSSPPVPVLTEDHCSLMDSPLPLGCDVDDEVQEKYIALSESCSSDVNGSLSSPPVPVLTQYNCSLMDSPFPLGCDVDDEVQEKYKALSKSCSSDVNGSLYSPPVPVLTQDNCSLTDSPLPLACNVDDEVQEKYRALSKSCSTEDDSVDLSTSVQSSERVLPFFCDEKEETVAVMSSTYCTSPSSCMTTKSSCAEFSKEADDVLHSRGSGVSDCCTHDISAASSTKSLMMESNDNTLHTDRSEFLDGSFKIFHEEHFKKGHSEILMSPSESEFMYGLGARIGDLDLDNVDLSSNVKHDDGRSVNLYSKFPQPSSYRRKNFSYYKKLIHGAFTSRKRIAKEYEQLEIMYGDIDVESKQLFTQSSVSSFLNTPLHAEETQSSQEMSENDWQLL</sequence>
<dbReference type="EMBL" id="PNBA02000015">
    <property type="protein sequence ID" value="KAG6397849.1"/>
    <property type="molecule type" value="Genomic_DNA"/>
</dbReference>
<name>A0A8X8WNS2_SALSN</name>
<reference evidence="1" key="2">
    <citation type="submission" date="2020-08" db="EMBL/GenBank/DDBJ databases">
        <title>Plant Genome Project.</title>
        <authorList>
            <person name="Zhang R.-G."/>
        </authorList>
    </citation>
    <scope>NUCLEOTIDE SEQUENCE</scope>
    <source>
        <strain evidence="1">Huo1</strain>
        <tissue evidence="1">Leaf</tissue>
    </source>
</reference>
<reference evidence="1" key="1">
    <citation type="submission" date="2018-01" db="EMBL/GenBank/DDBJ databases">
        <authorList>
            <person name="Mao J.F."/>
        </authorList>
    </citation>
    <scope>NUCLEOTIDE SEQUENCE</scope>
    <source>
        <strain evidence="1">Huo1</strain>
        <tissue evidence="1">Leaf</tissue>
    </source>
</reference>
<evidence type="ECO:0000313" key="1">
    <source>
        <dbReference type="EMBL" id="KAG6397849.1"/>
    </source>
</evidence>
<dbReference type="GO" id="GO:0006950">
    <property type="term" value="P:response to stress"/>
    <property type="evidence" value="ECO:0007669"/>
    <property type="project" value="TreeGrafter"/>
</dbReference>
<dbReference type="PANTHER" id="PTHR34659">
    <property type="entry name" value="BNAA05G11610D PROTEIN"/>
    <property type="match status" value="1"/>
</dbReference>